<keyword evidence="3 8" id="KW-0862">Zinc</keyword>
<dbReference type="SMART" id="SM00356">
    <property type="entry name" value="ZnF_C3H1"/>
    <property type="match status" value="3"/>
</dbReference>
<dbReference type="InterPro" id="IPR000571">
    <property type="entry name" value="Znf_CCCH"/>
</dbReference>
<dbReference type="PANTHER" id="PTHR24009">
    <property type="entry name" value="RNA-BINDING (RRM/RBD/RNP MOTIFS)"/>
    <property type="match status" value="1"/>
</dbReference>
<dbReference type="Pfam" id="PF01424">
    <property type="entry name" value="R3H"/>
    <property type="match status" value="1"/>
</dbReference>
<proteinExistence type="predicted"/>
<dbReference type="SUPFAM" id="SSF57845">
    <property type="entry name" value="B-box zinc-binding domain"/>
    <property type="match status" value="1"/>
</dbReference>
<feature type="region of interest" description="Disordered" evidence="9">
    <location>
        <begin position="666"/>
        <end position="694"/>
    </location>
</feature>
<feature type="compositionally biased region" description="Basic and acidic residues" evidence="9">
    <location>
        <begin position="374"/>
        <end position="386"/>
    </location>
</feature>
<dbReference type="SMART" id="SM00393">
    <property type="entry name" value="R3H"/>
    <property type="match status" value="1"/>
</dbReference>
<dbReference type="PROSITE" id="PS50103">
    <property type="entry name" value="ZF_C3H1"/>
    <property type="match status" value="3"/>
</dbReference>
<reference evidence="14" key="1">
    <citation type="submission" date="2022-11" db="EMBL/GenBank/DDBJ databases">
        <authorList>
            <person name="Morgan W.R."/>
            <person name="Tartar A."/>
        </authorList>
    </citation>
    <scope>NUCLEOTIDE SEQUENCE</scope>
    <source>
        <strain evidence="14">ARSEF 373</strain>
    </source>
</reference>
<dbReference type="PROSITE" id="PS50119">
    <property type="entry name" value="ZF_BBOX"/>
    <property type="match status" value="1"/>
</dbReference>
<dbReference type="Gene3D" id="3.30.1370.50">
    <property type="entry name" value="R3H-like domain"/>
    <property type="match status" value="1"/>
</dbReference>
<dbReference type="PROSITE" id="PS51061">
    <property type="entry name" value="R3H"/>
    <property type="match status" value="1"/>
</dbReference>
<reference evidence="14" key="2">
    <citation type="journal article" date="2023" name="Microbiol Resour">
        <title>Decontamination and Annotation of the Draft Genome Sequence of the Oomycete Lagenidium giganteum ARSEF 373.</title>
        <authorList>
            <person name="Morgan W.R."/>
            <person name="Tartar A."/>
        </authorList>
    </citation>
    <scope>NUCLEOTIDE SEQUENCE</scope>
    <source>
        <strain evidence="14">ARSEF 373</strain>
    </source>
</reference>
<feature type="region of interest" description="Disordered" evidence="9">
    <location>
        <begin position="225"/>
        <end position="262"/>
    </location>
</feature>
<feature type="domain" description="R3H" evidence="13">
    <location>
        <begin position="603"/>
        <end position="667"/>
    </location>
</feature>
<dbReference type="Pfam" id="PF14608">
    <property type="entry name" value="zf-CCCH_2"/>
    <property type="match status" value="2"/>
</dbReference>
<sequence>MRQEGSLAVTKLPAGVKAPLLMNMFKAYGPIARVKVDEYNGANVVFKKAADAKTAVKAMNGAMVEGQQINVRMVAKFNKANTVCRGFNAGICKKGDECKYIHNVAGDSSVPAVKAATAAPTAPPTVKVAKKPKKESKAKTTATSAAPAAATAPVPTTAGGATLCRHFSRGYCSLGTSCRFAHEAVTVGTAVGIPIKTKPCVYFASGLCTRGDQCAFFHAVADTPEAPAAASESDSDSESEEDGDDEDDDDDEEEEEQTAVAPAQGARDCAECEKAGVATWSCENCDGATYCDACNTAVHKSRVMSKHTRTKLAPPKPKNPVCGECEKAESTVQCTDCDVPYCAKCDASVHKFKSLAKHQRQPLTSAPAAVVQDVAKKPAEKKEKAKEKAKKVKEQPAPTPVASTPATTYVNSVPKYDLSSDDDDSSDDDQAPAVQQQQTKKSPAKAQPARVAIAPAAEASSSTDEEDVAPAVQVSRAPQYDVSSESSDDDDDDVKPTPSPAEAKRAAPGAVIPSADVSSESSDEDMEDERVPAVTPSKNVTPVKATPAPARKQPVASDSDSSSDDDSDDEDVRPQPPVQTPAKRAPASRATSGSAAKSSGISVGSQHSLVRRIEAYAESDSTEVLHLDSNLNGFERLLAHDCAERLGLAHESVGEGLDRHITVSKGLATPGNKRSRSAAHVTPDASGKKIKRHH</sequence>
<evidence type="ECO:0000313" key="15">
    <source>
        <dbReference type="Proteomes" id="UP001146120"/>
    </source>
</evidence>
<dbReference type="Pfam" id="PF00642">
    <property type="entry name" value="zf-CCCH"/>
    <property type="match status" value="1"/>
</dbReference>
<feature type="domain" description="B box-type" evidence="12">
    <location>
        <begin position="317"/>
        <end position="363"/>
    </location>
</feature>
<keyword evidence="4 7" id="KW-0694">RNA-binding</keyword>
<feature type="domain" description="C3H1-type" evidence="11">
    <location>
        <begin position="158"/>
        <end position="185"/>
    </location>
</feature>
<feature type="compositionally biased region" description="Acidic residues" evidence="9">
    <location>
        <begin position="233"/>
        <end position="257"/>
    </location>
</feature>
<feature type="domain" description="C3H1-type" evidence="11">
    <location>
        <begin position="78"/>
        <end position="105"/>
    </location>
</feature>
<evidence type="ECO:0000259" key="11">
    <source>
        <dbReference type="PROSITE" id="PS50103"/>
    </source>
</evidence>
<evidence type="ECO:0000256" key="7">
    <source>
        <dbReference type="PROSITE-ProRule" id="PRU00176"/>
    </source>
</evidence>
<dbReference type="AlphaFoldDB" id="A0AAV2Z617"/>
<dbReference type="InterPro" id="IPR000504">
    <property type="entry name" value="RRM_dom"/>
</dbReference>
<feature type="zinc finger region" description="C3H1-type" evidence="8">
    <location>
        <begin position="158"/>
        <end position="185"/>
    </location>
</feature>
<keyword evidence="5" id="KW-0238">DNA-binding</keyword>
<dbReference type="Gene3D" id="4.10.1000.10">
    <property type="entry name" value="Zinc finger, CCCH-type"/>
    <property type="match status" value="1"/>
</dbReference>
<feature type="domain" description="RRM" evidence="10">
    <location>
        <begin position="5"/>
        <end position="76"/>
    </location>
</feature>
<dbReference type="GO" id="GO:0003677">
    <property type="term" value="F:DNA binding"/>
    <property type="evidence" value="ECO:0007669"/>
    <property type="project" value="UniProtKB-KW"/>
</dbReference>
<comment type="caution">
    <text evidence="14">The sequence shown here is derived from an EMBL/GenBank/DDBJ whole genome shotgun (WGS) entry which is preliminary data.</text>
</comment>
<feature type="region of interest" description="Disordered" evidence="9">
    <location>
        <begin position="124"/>
        <end position="152"/>
    </location>
</feature>
<dbReference type="Gene3D" id="3.30.1370.210">
    <property type="match status" value="1"/>
</dbReference>
<feature type="domain" description="C3H1-type" evidence="11">
    <location>
        <begin position="194"/>
        <end position="221"/>
    </location>
</feature>
<dbReference type="SMART" id="SM00336">
    <property type="entry name" value="BBOX"/>
    <property type="match status" value="2"/>
</dbReference>
<feature type="compositionally biased region" description="Acidic residues" evidence="9">
    <location>
        <begin position="419"/>
        <end position="430"/>
    </location>
</feature>
<feature type="compositionally biased region" description="Acidic residues" evidence="9">
    <location>
        <begin position="561"/>
        <end position="571"/>
    </location>
</feature>
<dbReference type="InterPro" id="IPR036855">
    <property type="entry name" value="Znf_CCCH_sf"/>
</dbReference>
<evidence type="ECO:0000256" key="9">
    <source>
        <dbReference type="SAM" id="MobiDB-lite"/>
    </source>
</evidence>
<feature type="compositionally biased region" description="Low complexity" evidence="9">
    <location>
        <begin position="139"/>
        <end position="152"/>
    </location>
</feature>
<dbReference type="Gene3D" id="3.30.160.60">
    <property type="entry name" value="Classic Zinc Finger"/>
    <property type="match status" value="1"/>
</dbReference>
<feature type="region of interest" description="Disordered" evidence="9">
    <location>
        <begin position="359"/>
        <end position="607"/>
    </location>
</feature>
<dbReference type="PROSITE" id="PS50102">
    <property type="entry name" value="RRM"/>
    <property type="match status" value="1"/>
</dbReference>
<evidence type="ECO:0000256" key="1">
    <source>
        <dbReference type="ARBA" id="ARBA00022723"/>
    </source>
</evidence>
<dbReference type="InterPro" id="IPR035979">
    <property type="entry name" value="RBD_domain_sf"/>
</dbReference>
<evidence type="ECO:0000313" key="14">
    <source>
        <dbReference type="EMBL" id="DBA01741.1"/>
    </source>
</evidence>
<protein>
    <submittedName>
        <fullName evidence="14">Uncharacterized protein</fullName>
    </submittedName>
</protein>
<dbReference type="Gene3D" id="3.30.70.330">
    <property type="match status" value="1"/>
</dbReference>
<dbReference type="SMART" id="SM00360">
    <property type="entry name" value="RRM"/>
    <property type="match status" value="1"/>
</dbReference>
<feature type="zinc finger region" description="C3H1-type" evidence="8">
    <location>
        <begin position="78"/>
        <end position="105"/>
    </location>
</feature>
<dbReference type="PANTHER" id="PTHR24009:SF0">
    <property type="entry name" value="ZINC FINGER CCCH DOMAIN-CONTAINING PROTEIN 18"/>
    <property type="match status" value="1"/>
</dbReference>
<dbReference type="CDD" id="cd19757">
    <property type="entry name" value="Bbox1"/>
    <property type="match status" value="2"/>
</dbReference>
<dbReference type="InterPro" id="IPR000315">
    <property type="entry name" value="Znf_B-box"/>
</dbReference>
<keyword evidence="2 6" id="KW-0863">Zinc-finger</keyword>
<evidence type="ECO:0000259" key="10">
    <source>
        <dbReference type="PROSITE" id="PS50102"/>
    </source>
</evidence>
<evidence type="ECO:0000259" key="12">
    <source>
        <dbReference type="PROSITE" id="PS50119"/>
    </source>
</evidence>
<name>A0AAV2Z617_9STRA</name>
<evidence type="ECO:0000256" key="6">
    <source>
        <dbReference type="PROSITE-ProRule" id="PRU00024"/>
    </source>
</evidence>
<feature type="compositionally biased region" description="Low complexity" evidence="9">
    <location>
        <begin position="444"/>
        <end position="462"/>
    </location>
</feature>
<dbReference type="Proteomes" id="UP001146120">
    <property type="component" value="Unassembled WGS sequence"/>
</dbReference>
<dbReference type="SUPFAM" id="SSF54928">
    <property type="entry name" value="RNA-binding domain, RBD"/>
    <property type="match status" value="1"/>
</dbReference>
<feature type="zinc finger region" description="C3H1-type" evidence="8">
    <location>
        <begin position="194"/>
        <end position="221"/>
    </location>
</feature>
<accession>A0AAV2Z617</accession>
<dbReference type="CDD" id="cd00590">
    <property type="entry name" value="RRM_SF"/>
    <property type="match status" value="1"/>
</dbReference>
<dbReference type="InterPro" id="IPR036867">
    <property type="entry name" value="R3H_dom_sf"/>
</dbReference>
<evidence type="ECO:0000256" key="2">
    <source>
        <dbReference type="ARBA" id="ARBA00022771"/>
    </source>
</evidence>
<gene>
    <name evidence="14" type="ORF">N0F65_010151</name>
</gene>
<dbReference type="InterPro" id="IPR001374">
    <property type="entry name" value="R3H_dom"/>
</dbReference>
<feature type="compositionally biased region" description="Polar residues" evidence="9">
    <location>
        <begin position="589"/>
        <end position="607"/>
    </location>
</feature>
<dbReference type="Pfam" id="PF00076">
    <property type="entry name" value="RRM_1"/>
    <property type="match status" value="1"/>
</dbReference>
<evidence type="ECO:0000256" key="5">
    <source>
        <dbReference type="ARBA" id="ARBA00023125"/>
    </source>
</evidence>
<dbReference type="EMBL" id="DAKRPA010000042">
    <property type="protein sequence ID" value="DBA01741.1"/>
    <property type="molecule type" value="Genomic_DNA"/>
</dbReference>
<dbReference type="SUPFAM" id="SSF90229">
    <property type="entry name" value="CCCH zinc finger"/>
    <property type="match status" value="3"/>
</dbReference>
<dbReference type="GO" id="GO:0003723">
    <property type="term" value="F:RNA binding"/>
    <property type="evidence" value="ECO:0007669"/>
    <property type="project" value="UniProtKB-UniRule"/>
</dbReference>
<keyword evidence="15" id="KW-1185">Reference proteome</keyword>
<evidence type="ECO:0000256" key="8">
    <source>
        <dbReference type="PROSITE-ProRule" id="PRU00723"/>
    </source>
</evidence>
<evidence type="ECO:0000256" key="3">
    <source>
        <dbReference type="ARBA" id="ARBA00022833"/>
    </source>
</evidence>
<dbReference type="GO" id="GO:0008270">
    <property type="term" value="F:zinc ion binding"/>
    <property type="evidence" value="ECO:0007669"/>
    <property type="project" value="UniProtKB-KW"/>
</dbReference>
<dbReference type="Pfam" id="PF22586">
    <property type="entry name" value="ANCHR-like_BBOX"/>
    <property type="match status" value="1"/>
</dbReference>
<organism evidence="14 15">
    <name type="scientific">Lagenidium giganteum</name>
    <dbReference type="NCBI Taxonomy" id="4803"/>
    <lineage>
        <taxon>Eukaryota</taxon>
        <taxon>Sar</taxon>
        <taxon>Stramenopiles</taxon>
        <taxon>Oomycota</taxon>
        <taxon>Peronosporomycetes</taxon>
        <taxon>Pythiales</taxon>
        <taxon>Pythiaceae</taxon>
    </lineage>
</organism>
<keyword evidence="1 8" id="KW-0479">Metal-binding</keyword>
<evidence type="ECO:0000259" key="13">
    <source>
        <dbReference type="PROSITE" id="PS51061"/>
    </source>
</evidence>
<evidence type="ECO:0000256" key="4">
    <source>
        <dbReference type="ARBA" id="ARBA00022884"/>
    </source>
</evidence>
<dbReference type="SUPFAM" id="SSF82708">
    <property type="entry name" value="R3H domain"/>
    <property type="match status" value="1"/>
</dbReference>
<dbReference type="InterPro" id="IPR012677">
    <property type="entry name" value="Nucleotide-bd_a/b_plait_sf"/>
</dbReference>